<organism evidence="1">
    <name type="scientific">Dichomitus squalens</name>
    <dbReference type="NCBI Taxonomy" id="114155"/>
    <lineage>
        <taxon>Eukaryota</taxon>
        <taxon>Fungi</taxon>
        <taxon>Dikarya</taxon>
        <taxon>Basidiomycota</taxon>
        <taxon>Agaricomycotina</taxon>
        <taxon>Agaricomycetes</taxon>
        <taxon>Polyporales</taxon>
        <taxon>Polyporaceae</taxon>
        <taxon>Dichomitus</taxon>
    </lineage>
</organism>
<dbReference type="Proteomes" id="UP000292957">
    <property type="component" value="Unassembled WGS sequence"/>
</dbReference>
<name>A0A4Q9MA15_9APHY</name>
<dbReference type="EMBL" id="ML143490">
    <property type="protein sequence ID" value="TBU24004.1"/>
    <property type="molecule type" value="Genomic_DNA"/>
</dbReference>
<reference evidence="1" key="1">
    <citation type="submission" date="2019-01" db="EMBL/GenBank/DDBJ databases">
        <title>Draft genome sequences of three monokaryotic isolates of the white-rot basidiomycete fungus Dichomitus squalens.</title>
        <authorList>
            <consortium name="DOE Joint Genome Institute"/>
            <person name="Lopez S.C."/>
            <person name="Andreopoulos B."/>
            <person name="Pangilinan J."/>
            <person name="Lipzen A."/>
            <person name="Riley R."/>
            <person name="Ahrendt S."/>
            <person name="Ng V."/>
            <person name="Barry K."/>
            <person name="Daum C."/>
            <person name="Grigoriev I.V."/>
            <person name="Hilden K.S."/>
            <person name="Makela M.R."/>
            <person name="de Vries R.P."/>
        </authorList>
    </citation>
    <scope>NUCLEOTIDE SEQUENCE [LARGE SCALE GENOMIC DNA]</scope>
    <source>
        <strain evidence="1">OM18370.1</strain>
    </source>
</reference>
<proteinExistence type="predicted"/>
<evidence type="ECO:0000313" key="1">
    <source>
        <dbReference type="EMBL" id="TBU24004.1"/>
    </source>
</evidence>
<protein>
    <submittedName>
        <fullName evidence="1">Uncharacterized protein</fullName>
    </submittedName>
</protein>
<dbReference type="AlphaFoldDB" id="A0A4Q9MA15"/>
<accession>A0A4Q9MA15</accession>
<sequence length="205" mass="22674">MGCELSMRLALGRATRPVARSPRLVGARLSLPLSLSSVYSFACASGCIDPFIIITPPFILEPHVPCRRSYLSTVAQCCPCPKSSYLHISRIYSSYSRPTTLLSPPHHALPPSVTLLSTKYHSTLSSCPGTRVRRRPCAEYLYLFVVQASTHCPHAMFDIIDHLHKYPRTSCSIVISRSPCPVAVMTRLLDSPPPLALYYRTASAR</sequence>
<gene>
    <name evidence="1" type="ORF">BD311DRAFT_767456</name>
</gene>